<evidence type="ECO:0000313" key="3">
    <source>
        <dbReference type="Proteomes" id="UP000006591"/>
    </source>
</evidence>
<protein>
    <submittedName>
        <fullName evidence="2">Uncharacterized protein</fullName>
    </submittedName>
</protein>
<name>A0A0E0G6W7_ORYNI</name>
<dbReference type="Proteomes" id="UP000006591">
    <property type="component" value="Chromosome 2"/>
</dbReference>
<dbReference type="Gramene" id="ONIVA02G18880.1">
    <property type="protein sequence ID" value="ONIVA02G18880.1"/>
    <property type="gene ID" value="ONIVA02G18880"/>
</dbReference>
<feature type="region of interest" description="Disordered" evidence="1">
    <location>
        <begin position="29"/>
        <end position="51"/>
    </location>
</feature>
<accession>A0A0E0G6W7</accession>
<reference evidence="2" key="2">
    <citation type="submission" date="2018-04" db="EMBL/GenBank/DDBJ databases">
        <title>OnivRS2 (Oryza nivara Reference Sequence Version 2).</title>
        <authorList>
            <person name="Zhang J."/>
            <person name="Kudrna D."/>
            <person name="Lee S."/>
            <person name="Talag J."/>
            <person name="Rajasekar S."/>
            <person name="Welchert J."/>
            <person name="Hsing Y.-I."/>
            <person name="Wing R.A."/>
        </authorList>
    </citation>
    <scope>NUCLEOTIDE SEQUENCE [LARGE SCALE GENOMIC DNA]</scope>
    <source>
        <strain evidence="2">SL10</strain>
    </source>
</reference>
<evidence type="ECO:0000313" key="2">
    <source>
        <dbReference type="EnsemblPlants" id="ONIVA02G18880.1"/>
    </source>
</evidence>
<reference evidence="2" key="1">
    <citation type="submission" date="2015-04" db="UniProtKB">
        <authorList>
            <consortium name="EnsemblPlants"/>
        </authorList>
    </citation>
    <scope>IDENTIFICATION</scope>
    <source>
        <strain evidence="2">SL10</strain>
    </source>
</reference>
<keyword evidence="3" id="KW-1185">Reference proteome</keyword>
<sequence>MALATFVFSVAGDGDEGDGALSLVGSGASSALDTSRPRVEHAQSSVGSDSLRSLSLSLFSCRLREVNKCKDKPVRLS</sequence>
<dbReference type="AlphaFoldDB" id="A0A0E0G6W7"/>
<organism evidence="2">
    <name type="scientific">Oryza nivara</name>
    <name type="common">Indian wild rice</name>
    <name type="synonym">Oryza sativa f. spontanea</name>
    <dbReference type="NCBI Taxonomy" id="4536"/>
    <lineage>
        <taxon>Eukaryota</taxon>
        <taxon>Viridiplantae</taxon>
        <taxon>Streptophyta</taxon>
        <taxon>Embryophyta</taxon>
        <taxon>Tracheophyta</taxon>
        <taxon>Spermatophyta</taxon>
        <taxon>Magnoliopsida</taxon>
        <taxon>Liliopsida</taxon>
        <taxon>Poales</taxon>
        <taxon>Poaceae</taxon>
        <taxon>BOP clade</taxon>
        <taxon>Oryzoideae</taxon>
        <taxon>Oryzeae</taxon>
        <taxon>Oryzinae</taxon>
        <taxon>Oryza</taxon>
    </lineage>
</organism>
<proteinExistence type="predicted"/>
<dbReference type="EnsemblPlants" id="ONIVA02G18880.1">
    <property type="protein sequence ID" value="ONIVA02G18880.1"/>
    <property type="gene ID" value="ONIVA02G18880"/>
</dbReference>
<evidence type="ECO:0000256" key="1">
    <source>
        <dbReference type="SAM" id="MobiDB-lite"/>
    </source>
</evidence>
<dbReference type="HOGENOM" id="CLU_2642289_0_0_1"/>